<dbReference type="Pfam" id="PF07690">
    <property type="entry name" value="MFS_1"/>
    <property type="match status" value="1"/>
</dbReference>
<dbReference type="InterPro" id="IPR027197">
    <property type="entry name" value="SLC43A3"/>
</dbReference>
<evidence type="ECO:0000256" key="1">
    <source>
        <dbReference type="SAM" id="Phobius"/>
    </source>
</evidence>
<name>A0A5K3EVJ1_MESCO</name>
<organism evidence="2">
    <name type="scientific">Mesocestoides corti</name>
    <name type="common">Flatworm</name>
    <dbReference type="NCBI Taxonomy" id="53468"/>
    <lineage>
        <taxon>Eukaryota</taxon>
        <taxon>Metazoa</taxon>
        <taxon>Spiralia</taxon>
        <taxon>Lophotrochozoa</taxon>
        <taxon>Platyhelminthes</taxon>
        <taxon>Cestoda</taxon>
        <taxon>Eucestoda</taxon>
        <taxon>Cyclophyllidea</taxon>
        <taxon>Mesocestoididae</taxon>
        <taxon>Mesocestoides</taxon>
    </lineage>
</organism>
<feature type="transmembrane region" description="Helical" evidence="1">
    <location>
        <begin position="76"/>
        <end position="94"/>
    </location>
</feature>
<dbReference type="GO" id="GO:0022857">
    <property type="term" value="F:transmembrane transporter activity"/>
    <property type="evidence" value="ECO:0007669"/>
    <property type="project" value="InterPro"/>
</dbReference>
<dbReference type="WBParaSite" id="MCU_003349-RA">
    <property type="protein sequence ID" value="MCU_003349-RA"/>
    <property type="gene ID" value="MCU_003349"/>
</dbReference>
<feature type="transmembrane region" description="Helical" evidence="1">
    <location>
        <begin position="411"/>
        <end position="437"/>
    </location>
</feature>
<feature type="transmembrane region" description="Helical" evidence="1">
    <location>
        <begin position="469"/>
        <end position="491"/>
    </location>
</feature>
<sequence length="507" mass="55561">MWKLCLKLDRCMPFKLRRVLAVIFGVSEMLFFGGIMYGMNALFPVLQKELIFANLCPDSTNPTGCPEQVAMYANAFTTYSVVMMIFLAIVGILIDYIGLRLVKLASTLLYFIGMLMFAFVTPSTSPIIFVGGTFASVGGMGMFMCMFTVNQLFTTTSVIVLAFVTGSYDASSSLFAIVQLTYNAGISLQTTFLILAFCGLIMGVFSACFILSYWLPDMAAYKNASNASIVVEEDFENIDLPSKNPTEELEEDEEEETIVEVEELSADAKADAILTEIFPNRRKSLSSLPFIVAVIYFSLALLRFTFFLAELTPAADAHFNDTDTTARIGSTLSFALAGGILAGLACGSVIDKLRAVFRPKIRDLLSLEPSSDRDNALVWLKLRPMGYSMYIMASCALIVSCLVFVPMEEVYYVNFFFLVVMRGFLFSTFSSSILAAFPIAQFGTLYGIGGAIAGAFSCLQYAFLIPPPLIGNGCALALAVLLFIPPTIIFIRSAIFLSRLHNSSQTK</sequence>
<dbReference type="Gene3D" id="1.20.1250.20">
    <property type="entry name" value="MFS general substrate transporter like domains"/>
    <property type="match status" value="1"/>
</dbReference>
<proteinExistence type="predicted"/>
<dbReference type="PANTHER" id="PTHR20765:SF1">
    <property type="entry name" value="EQUILIBRATIVE NUCLEOBASE TRANSPORTER 1"/>
    <property type="match status" value="1"/>
</dbReference>
<feature type="transmembrane region" description="Helical" evidence="1">
    <location>
        <begin position="288"/>
        <end position="308"/>
    </location>
</feature>
<feature type="transmembrane region" description="Helical" evidence="1">
    <location>
        <begin position="101"/>
        <end position="121"/>
    </location>
</feature>
<dbReference type="AlphaFoldDB" id="A0A5K3EVJ1"/>
<feature type="transmembrane region" description="Helical" evidence="1">
    <location>
        <begin position="387"/>
        <end position="405"/>
    </location>
</feature>
<feature type="transmembrane region" description="Helical" evidence="1">
    <location>
        <begin position="444"/>
        <end position="463"/>
    </location>
</feature>
<reference evidence="2" key="1">
    <citation type="submission" date="2019-11" db="UniProtKB">
        <authorList>
            <consortium name="WormBaseParasite"/>
        </authorList>
    </citation>
    <scope>IDENTIFICATION</scope>
</reference>
<dbReference type="PANTHER" id="PTHR20765">
    <property type="entry name" value="SOLUTE CARRIER FAMILY 43 MEMBER 3-RELATED"/>
    <property type="match status" value="1"/>
</dbReference>
<feature type="transmembrane region" description="Helical" evidence="1">
    <location>
        <begin position="159"/>
        <end position="180"/>
    </location>
</feature>
<feature type="transmembrane region" description="Helical" evidence="1">
    <location>
        <begin position="328"/>
        <end position="350"/>
    </location>
</feature>
<keyword evidence="1" id="KW-1133">Transmembrane helix</keyword>
<feature type="transmembrane region" description="Helical" evidence="1">
    <location>
        <begin position="127"/>
        <end position="147"/>
    </location>
</feature>
<keyword evidence="1" id="KW-0472">Membrane</keyword>
<dbReference type="SUPFAM" id="SSF103473">
    <property type="entry name" value="MFS general substrate transporter"/>
    <property type="match status" value="1"/>
</dbReference>
<feature type="transmembrane region" description="Helical" evidence="1">
    <location>
        <begin position="192"/>
        <end position="215"/>
    </location>
</feature>
<dbReference type="InterPro" id="IPR011701">
    <property type="entry name" value="MFS"/>
</dbReference>
<keyword evidence="1" id="KW-0812">Transmembrane</keyword>
<feature type="transmembrane region" description="Helical" evidence="1">
    <location>
        <begin position="20"/>
        <end position="39"/>
    </location>
</feature>
<evidence type="ECO:0000313" key="2">
    <source>
        <dbReference type="WBParaSite" id="MCU_003349-RA"/>
    </source>
</evidence>
<protein>
    <submittedName>
        <fullName evidence="2">Solute carrier family 43 member 3</fullName>
    </submittedName>
</protein>
<accession>A0A5K3EVJ1</accession>
<dbReference type="InterPro" id="IPR036259">
    <property type="entry name" value="MFS_trans_sf"/>
</dbReference>